<keyword evidence="1" id="KW-0378">Hydrolase</keyword>
<comment type="catalytic activity">
    <reaction evidence="1">
        <text>ATP + H2O = ADP + phosphate + H(+)</text>
        <dbReference type="Rhea" id="RHEA:13065"/>
        <dbReference type="ChEBI" id="CHEBI:15377"/>
        <dbReference type="ChEBI" id="CHEBI:15378"/>
        <dbReference type="ChEBI" id="CHEBI:30616"/>
        <dbReference type="ChEBI" id="CHEBI:43474"/>
        <dbReference type="ChEBI" id="CHEBI:456216"/>
        <dbReference type="EC" id="5.6.2.3"/>
    </reaction>
</comment>
<keyword evidence="1" id="KW-0547">Nucleotide-binding</keyword>
<evidence type="ECO:0000256" key="1">
    <source>
        <dbReference type="RuleBase" id="RU363044"/>
    </source>
</evidence>
<comment type="similarity">
    <text evidence="1">Belongs to the helicase family.</text>
</comment>
<keyword evidence="4" id="KW-1185">Reference proteome</keyword>
<dbReference type="GO" id="GO:0000723">
    <property type="term" value="P:telomere maintenance"/>
    <property type="evidence" value="ECO:0007669"/>
    <property type="project" value="InterPro"/>
</dbReference>
<name>A0AAD8HLJ1_9APIA</name>
<dbReference type="Gene3D" id="3.40.50.300">
    <property type="entry name" value="P-loop containing nucleotide triphosphate hydrolases"/>
    <property type="match status" value="1"/>
</dbReference>
<dbReference type="Pfam" id="PF05970">
    <property type="entry name" value="PIF1"/>
    <property type="match status" value="1"/>
</dbReference>
<feature type="domain" description="DNA helicase Pif1-like DEAD-box helicase" evidence="2">
    <location>
        <begin position="89"/>
        <end position="151"/>
    </location>
</feature>
<gene>
    <name evidence="3" type="ORF">POM88_034442</name>
</gene>
<dbReference type="GO" id="GO:0005524">
    <property type="term" value="F:ATP binding"/>
    <property type="evidence" value="ECO:0007669"/>
    <property type="project" value="UniProtKB-KW"/>
</dbReference>
<dbReference type="EMBL" id="JAUIZM010000008">
    <property type="protein sequence ID" value="KAK1368350.1"/>
    <property type="molecule type" value="Genomic_DNA"/>
</dbReference>
<dbReference type="PANTHER" id="PTHR10492">
    <property type="match status" value="1"/>
</dbReference>
<dbReference type="AlphaFoldDB" id="A0AAD8HLJ1"/>
<keyword evidence="1" id="KW-0227">DNA damage</keyword>
<comment type="caution">
    <text evidence="3">The sequence shown here is derived from an EMBL/GenBank/DDBJ whole genome shotgun (WGS) entry which is preliminary data.</text>
</comment>
<sequence>MVDDILLRRRELTSNSNLMLNDQQLQFYALAEIDDLLRSIGKSLKQFEQLPQPPTSYLKSGSNNLIIEETTYNVQEMETEYLKLLQSCTEEQRNLYNAVLNSVETGSGGLYFVYGSGGCGKTYLWRTLICKLRSEGKIVLPVASSGIAATLKGWNNRNLQ</sequence>
<comment type="cofactor">
    <cofactor evidence="1">
        <name>Mg(2+)</name>
        <dbReference type="ChEBI" id="CHEBI:18420"/>
    </cofactor>
</comment>
<keyword evidence="1" id="KW-0067">ATP-binding</keyword>
<dbReference type="GO" id="GO:0006310">
    <property type="term" value="P:DNA recombination"/>
    <property type="evidence" value="ECO:0007669"/>
    <property type="project" value="UniProtKB-KW"/>
</dbReference>
<proteinExistence type="inferred from homology"/>
<keyword evidence="1 3" id="KW-0347">Helicase</keyword>
<dbReference type="GO" id="GO:0016787">
    <property type="term" value="F:hydrolase activity"/>
    <property type="evidence" value="ECO:0007669"/>
    <property type="project" value="UniProtKB-KW"/>
</dbReference>
<dbReference type="GO" id="GO:0043139">
    <property type="term" value="F:5'-3' DNA helicase activity"/>
    <property type="evidence" value="ECO:0007669"/>
    <property type="project" value="UniProtKB-EC"/>
</dbReference>
<accession>A0AAD8HLJ1</accession>
<evidence type="ECO:0000313" key="3">
    <source>
        <dbReference type="EMBL" id="KAK1368350.1"/>
    </source>
</evidence>
<evidence type="ECO:0000313" key="4">
    <source>
        <dbReference type="Proteomes" id="UP001237642"/>
    </source>
</evidence>
<dbReference type="InterPro" id="IPR027417">
    <property type="entry name" value="P-loop_NTPase"/>
</dbReference>
<keyword evidence="1" id="KW-0234">DNA repair</keyword>
<dbReference type="InterPro" id="IPR010285">
    <property type="entry name" value="DNA_helicase_pif1-like_DEAD"/>
</dbReference>
<protein>
    <recommendedName>
        <fullName evidence="1">ATP-dependent DNA helicase</fullName>
        <ecNumber evidence="1">5.6.2.3</ecNumber>
    </recommendedName>
</protein>
<dbReference type="PANTHER" id="PTHR10492:SF90">
    <property type="entry name" value="ATP-DEPENDENT DNA HELICASE"/>
    <property type="match status" value="1"/>
</dbReference>
<dbReference type="SUPFAM" id="SSF52540">
    <property type="entry name" value="P-loop containing nucleoside triphosphate hydrolases"/>
    <property type="match status" value="1"/>
</dbReference>
<dbReference type="EC" id="5.6.2.3" evidence="1"/>
<dbReference type="Proteomes" id="UP001237642">
    <property type="component" value="Unassembled WGS sequence"/>
</dbReference>
<evidence type="ECO:0000259" key="2">
    <source>
        <dbReference type="Pfam" id="PF05970"/>
    </source>
</evidence>
<reference evidence="3" key="2">
    <citation type="submission" date="2023-05" db="EMBL/GenBank/DDBJ databases">
        <authorList>
            <person name="Schelkunov M.I."/>
        </authorList>
    </citation>
    <scope>NUCLEOTIDE SEQUENCE</scope>
    <source>
        <strain evidence="3">Hsosn_3</strain>
        <tissue evidence="3">Leaf</tissue>
    </source>
</reference>
<organism evidence="3 4">
    <name type="scientific">Heracleum sosnowskyi</name>
    <dbReference type="NCBI Taxonomy" id="360622"/>
    <lineage>
        <taxon>Eukaryota</taxon>
        <taxon>Viridiplantae</taxon>
        <taxon>Streptophyta</taxon>
        <taxon>Embryophyta</taxon>
        <taxon>Tracheophyta</taxon>
        <taxon>Spermatophyta</taxon>
        <taxon>Magnoliopsida</taxon>
        <taxon>eudicotyledons</taxon>
        <taxon>Gunneridae</taxon>
        <taxon>Pentapetalae</taxon>
        <taxon>asterids</taxon>
        <taxon>campanulids</taxon>
        <taxon>Apiales</taxon>
        <taxon>Apiaceae</taxon>
        <taxon>Apioideae</taxon>
        <taxon>apioid superclade</taxon>
        <taxon>Tordylieae</taxon>
        <taxon>Tordyliinae</taxon>
        <taxon>Heracleum</taxon>
    </lineage>
</organism>
<dbReference type="GO" id="GO:0006281">
    <property type="term" value="P:DNA repair"/>
    <property type="evidence" value="ECO:0007669"/>
    <property type="project" value="UniProtKB-KW"/>
</dbReference>
<reference evidence="3" key="1">
    <citation type="submission" date="2023-02" db="EMBL/GenBank/DDBJ databases">
        <title>Genome of toxic invasive species Heracleum sosnowskyi carries increased number of genes despite the absence of recent whole-genome duplications.</title>
        <authorList>
            <person name="Schelkunov M."/>
            <person name="Shtratnikova V."/>
            <person name="Makarenko M."/>
            <person name="Klepikova A."/>
            <person name="Omelchenko D."/>
            <person name="Novikova G."/>
            <person name="Obukhova E."/>
            <person name="Bogdanov V."/>
            <person name="Penin A."/>
            <person name="Logacheva M."/>
        </authorList>
    </citation>
    <scope>NUCLEOTIDE SEQUENCE</scope>
    <source>
        <strain evidence="3">Hsosn_3</strain>
        <tissue evidence="3">Leaf</tissue>
    </source>
</reference>
<keyword evidence="1" id="KW-0233">DNA recombination</keyword>